<name>A0A8S1GZY7_9PELO</name>
<organism evidence="1 2">
    <name type="scientific">Caenorhabditis auriculariae</name>
    <dbReference type="NCBI Taxonomy" id="2777116"/>
    <lineage>
        <taxon>Eukaryota</taxon>
        <taxon>Metazoa</taxon>
        <taxon>Ecdysozoa</taxon>
        <taxon>Nematoda</taxon>
        <taxon>Chromadorea</taxon>
        <taxon>Rhabditida</taxon>
        <taxon>Rhabditina</taxon>
        <taxon>Rhabditomorpha</taxon>
        <taxon>Rhabditoidea</taxon>
        <taxon>Rhabditidae</taxon>
        <taxon>Peloderinae</taxon>
        <taxon>Caenorhabditis</taxon>
    </lineage>
</organism>
<protein>
    <submittedName>
        <fullName evidence="1">Uncharacterized protein</fullName>
    </submittedName>
</protein>
<accession>A0A8S1GZY7</accession>
<evidence type="ECO:0000313" key="1">
    <source>
        <dbReference type="EMBL" id="CAD6188008.1"/>
    </source>
</evidence>
<proteinExistence type="predicted"/>
<evidence type="ECO:0000313" key="2">
    <source>
        <dbReference type="Proteomes" id="UP000835052"/>
    </source>
</evidence>
<dbReference type="Proteomes" id="UP000835052">
    <property type="component" value="Unassembled WGS sequence"/>
</dbReference>
<comment type="caution">
    <text evidence="1">The sequence shown here is derived from an EMBL/GenBank/DDBJ whole genome shotgun (WGS) entry which is preliminary data.</text>
</comment>
<dbReference type="EMBL" id="CAJGYM010000007">
    <property type="protein sequence ID" value="CAD6188008.1"/>
    <property type="molecule type" value="Genomic_DNA"/>
</dbReference>
<sequence>MLRNVRAASGCRREIGRTVGDVPPMMDDKGAAQSMLCKLIVLHCTTQGSSDGLLRAVDKGCIWRRRRMTNRWWFGNTADRRRQTHRHHDLRRFVAPLSDRIGETRVDGVVPITTIAIVF</sequence>
<gene>
    <name evidence="1" type="ORF">CAUJ_LOCUS3927</name>
</gene>
<reference evidence="1" key="1">
    <citation type="submission" date="2020-10" db="EMBL/GenBank/DDBJ databases">
        <authorList>
            <person name="Kikuchi T."/>
        </authorList>
    </citation>
    <scope>NUCLEOTIDE SEQUENCE</scope>
    <source>
        <strain evidence="1">NKZ352</strain>
    </source>
</reference>
<dbReference type="AlphaFoldDB" id="A0A8S1GZY7"/>
<keyword evidence="2" id="KW-1185">Reference proteome</keyword>